<dbReference type="InterPro" id="IPR002303">
    <property type="entry name" value="Valyl-tRNA_ligase"/>
</dbReference>
<dbReference type="KEGG" id="gtt:GUITHDRAFT_166133"/>
<evidence type="ECO:0000256" key="6">
    <source>
        <dbReference type="ARBA" id="ARBA00022917"/>
    </source>
</evidence>
<evidence type="ECO:0000256" key="7">
    <source>
        <dbReference type="ARBA" id="ARBA00023146"/>
    </source>
</evidence>
<dbReference type="Gene3D" id="2.30.42.10">
    <property type="match status" value="1"/>
</dbReference>
<sequence>MQKCEDILPHMSYYSNMSDLGRIARGDVIESVNGVEIEKSKSELEATGGCVRLAVRSKEGERATVVIRRQPALVPDQSHQQATAGIGVRIDREEGKEEIVVISVPEVGAAGLGGELREGDVLLEVDGRDVKGLSCKDIAPLLQGESFSRVFVSVVRPPSKDKLRIGIVRQPAYDVSLLEQIREYKKAVKAEEEKMQQAEGEAACFFIDYKGPSDAMGRPVVMDGAERGAPKGKKKTKGEEKAAKFAAKQAAKAAKEAEDSTKGEKAPKKEAKKKEKAPEEVVEDDNTPPGEKKDMKRPMLNSYSPKHVEAAWNEWWDKAGFYRADENSSKERFVMMLPPPNVTGTLHIGHALTCSVQDTIARWRRMKGYNVLWLPGTDHAGIATQVVVEKKLKKEKGVSRHDLGREKFVEEVWKWKDQYGATICSQLRRLGASLDWSREAFTMDDKLSAAVKEAFMRWHKEGLIYRAQRLVNWDAQLKSAVSDLEVDYITLEQPEKLSVPGYDRKVEFGMFWEWAYKVDGEEQEVVIATTRPETMLGDTAVAVHPDDERYKSLHGKFLLHPITGRKMPIVLDAELVDMEFGTGAVKVTPAHDPNDFVTGQKHKLEFVNILNDDGTLNANCGKKYEGMHRFQARYEIIKDLTALGLYKGSRPNPGMRLGLSSRTKDVIEPVLKPQWWVDCKQMAADAMEAVNDGRLNILPAQHKRKWFDWLGNIRDWCISRQLWWGHRIPAYYTMMEGEERKIPKDENFDRWIVASSEEEALKAAQEKFPGKNVIGASGRGRA</sequence>
<dbReference type="GO" id="GO:0005524">
    <property type="term" value="F:ATP binding"/>
    <property type="evidence" value="ECO:0007669"/>
    <property type="project" value="UniProtKB-KW"/>
</dbReference>
<name>L1IEX5_GUITC</name>
<feature type="region of interest" description="Disordered" evidence="11">
    <location>
        <begin position="218"/>
        <end position="299"/>
    </location>
</feature>
<evidence type="ECO:0000256" key="1">
    <source>
        <dbReference type="ARBA" id="ARBA00005594"/>
    </source>
</evidence>
<evidence type="ECO:0000313" key="14">
    <source>
        <dbReference type="EnsemblProtists" id="EKX34791"/>
    </source>
</evidence>
<dbReference type="eggNOG" id="KOG0432">
    <property type="taxonomic scope" value="Eukaryota"/>
</dbReference>
<evidence type="ECO:0000256" key="4">
    <source>
        <dbReference type="ARBA" id="ARBA00022741"/>
    </source>
</evidence>
<dbReference type="Proteomes" id="UP000011087">
    <property type="component" value="Unassembled WGS sequence"/>
</dbReference>
<evidence type="ECO:0000256" key="10">
    <source>
        <dbReference type="RuleBase" id="RU363035"/>
    </source>
</evidence>
<evidence type="ECO:0000256" key="2">
    <source>
        <dbReference type="ARBA" id="ARBA00013169"/>
    </source>
</evidence>
<keyword evidence="15" id="KW-1185">Reference proteome</keyword>
<dbReference type="PaxDb" id="55529-EKX34791"/>
<dbReference type="SUPFAM" id="SSF50156">
    <property type="entry name" value="PDZ domain-like"/>
    <property type="match status" value="1"/>
</dbReference>
<dbReference type="GO" id="GO:0004832">
    <property type="term" value="F:valine-tRNA ligase activity"/>
    <property type="evidence" value="ECO:0007669"/>
    <property type="project" value="UniProtKB-EC"/>
</dbReference>
<dbReference type="AlphaFoldDB" id="L1IEX5"/>
<dbReference type="GeneID" id="17291518"/>
<evidence type="ECO:0000313" key="15">
    <source>
        <dbReference type="Proteomes" id="UP000011087"/>
    </source>
</evidence>
<dbReference type="InterPro" id="IPR001478">
    <property type="entry name" value="PDZ"/>
</dbReference>
<keyword evidence="4 10" id="KW-0547">Nucleotide-binding</keyword>
<evidence type="ECO:0000256" key="9">
    <source>
        <dbReference type="ARBA" id="ARBA00047552"/>
    </source>
</evidence>
<dbReference type="PANTHER" id="PTHR11946">
    <property type="entry name" value="VALYL-TRNA SYNTHETASES"/>
    <property type="match status" value="1"/>
</dbReference>
<dbReference type="EC" id="6.1.1.9" evidence="2"/>
<gene>
    <name evidence="13" type="ORF">GUITHDRAFT_166133</name>
</gene>
<dbReference type="Gene3D" id="3.40.50.620">
    <property type="entry name" value="HUPs"/>
    <property type="match status" value="2"/>
</dbReference>
<comment type="catalytic activity">
    <reaction evidence="9">
        <text>tRNA(Val) + L-valine + ATP = L-valyl-tRNA(Val) + AMP + diphosphate</text>
        <dbReference type="Rhea" id="RHEA:10704"/>
        <dbReference type="Rhea" id="RHEA-COMP:9672"/>
        <dbReference type="Rhea" id="RHEA-COMP:9708"/>
        <dbReference type="ChEBI" id="CHEBI:30616"/>
        <dbReference type="ChEBI" id="CHEBI:33019"/>
        <dbReference type="ChEBI" id="CHEBI:57762"/>
        <dbReference type="ChEBI" id="CHEBI:78442"/>
        <dbReference type="ChEBI" id="CHEBI:78537"/>
        <dbReference type="ChEBI" id="CHEBI:456215"/>
        <dbReference type="EC" id="6.1.1.9"/>
    </reaction>
</comment>
<reference evidence="14" key="3">
    <citation type="submission" date="2016-03" db="UniProtKB">
        <authorList>
            <consortium name="EnsemblProtists"/>
        </authorList>
    </citation>
    <scope>IDENTIFICATION</scope>
</reference>
<dbReference type="PROSITE" id="PS00178">
    <property type="entry name" value="AA_TRNA_LIGASE_I"/>
    <property type="match status" value="1"/>
</dbReference>
<dbReference type="InterPro" id="IPR014729">
    <property type="entry name" value="Rossmann-like_a/b/a_fold"/>
</dbReference>
<evidence type="ECO:0000256" key="8">
    <source>
        <dbReference type="ARBA" id="ARBA00029936"/>
    </source>
</evidence>
<keyword evidence="7 10" id="KW-0030">Aminoacyl-tRNA synthetase</keyword>
<dbReference type="Gene3D" id="3.90.740.10">
    <property type="entry name" value="Valyl/Leucyl/Isoleucyl-tRNA synthetase, editing domain"/>
    <property type="match status" value="1"/>
</dbReference>
<dbReference type="EMBL" id="JH993103">
    <property type="protein sequence ID" value="EKX34791.1"/>
    <property type="molecule type" value="Genomic_DNA"/>
</dbReference>
<keyword evidence="3 10" id="KW-0436">Ligase</keyword>
<dbReference type="InterPro" id="IPR001412">
    <property type="entry name" value="aa-tRNA-synth_I_CS"/>
</dbReference>
<dbReference type="SMART" id="SM00228">
    <property type="entry name" value="PDZ"/>
    <property type="match status" value="1"/>
</dbReference>
<evidence type="ECO:0000256" key="3">
    <source>
        <dbReference type="ARBA" id="ARBA00022598"/>
    </source>
</evidence>
<dbReference type="GO" id="GO:0006438">
    <property type="term" value="P:valyl-tRNA aminoacylation"/>
    <property type="evidence" value="ECO:0007669"/>
    <property type="project" value="InterPro"/>
</dbReference>
<comment type="similarity">
    <text evidence="1 10">Belongs to the class-I aminoacyl-tRNA synthetase family.</text>
</comment>
<feature type="domain" description="PDZ" evidence="12">
    <location>
        <begin position="73"/>
        <end position="143"/>
    </location>
</feature>
<evidence type="ECO:0000256" key="11">
    <source>
        <dbReference type="SAM" id="MobiDB-lite"/>
    </source>
</evidence>
<dbReference type="Pfam" id="PF00133">
    <property type="entry name" value="tRNA-synt_1"/>
    <property type="match status" value="1"/>
</dbReference>
<reference evidence="15" key="2">
    <citation type="submission" date="2012-11" db="EMBL/GenBank/DDBJ databases">
        <authorList>
            <person name="Kuo A."/>
            <person name="Curtis B.A."/>
            <person name="Tanifuji G."/>
            <person name="Burki F."/>
            <person name="Gruber A."/>
            <person name="Irimia M."/>
            <person name="Maruyama S."/>
            <person name="Arias M.C."/>
            <person name="Ball S.G."/>
            <person name="Gile G.H."/>
            <person name="Hirakawa Y."/>
            <person name="Hopkins J.F."/>
            <person name="Rensing S.A."/>
            <person name="Schmutz J."/>
            <person name="Symeonidi A."/>
            <person name="Elias M."/>
            <person name="Eveleigh R.J."/>
            <person name="Herman E.K."/>
            <person name="Klute M.J."/>
            <person name="Nakayama T."/>
            <person name="Obornik M."/>
            <person name="Reyes-Prieto A."/>
            <person name="Armbrust E.V."/>
            <person name="Aves S.J."/>
            <person name="Beiko R.G."/>
            <person name="Coutinho P."/>
            <person name="Dacks J.B."/>
            <person name="Durnford D.G."/>
            <person name="Fast N.M."/>
            <person name="Green B.R."/>
            <person name="Grisdale C."/>
            <person name="Hempe F."/>
            <person name="Henrissat B."/>
            <person name="Hoppner M.P."/>
            <person name="Ishida K.-I."/>
            <person name="Kim E."/>
            <person name="Koreny L."/>
            <person name="Kroth P.G."/>
            <person name="Liu Y."/>
            <person name="Malik S.-B."/>
            <person name="Maier U.G."/>
            <person name="McRose D."/>
            <person name="Mock T."/>
            <person name="Neilson J.A."/>
            <person name="Onodera N.T."/>
            <person name="Poole A.M."/>
            <person name="Pritham E.J."/>
            <person name="Richards T.A."/>
            <person name="Rocap G."/>
            <person name="Roy S.W."/>
            <person name="Sarai C."/>
            <person name="Schaack S."/>
            <person name="Shirato S."/>
            <person name="Slamovits C.H."/>
            <person name="Spencer D.F."/>
            <person name="Suzuki S."/>
            <person name="Worden A.Z."/>
            <person name="Zauner S."/>
            <person name="Barry K."/>
            <person name="Bell C."/>
            <person name="Bharti A.K."/>
            <person name="Crow J.A."/>
            <person name="Grimwood J."/>
            <person name="Kramer R."/>
            <person name="Lindquist E."/>
            <person name="Lucas S."/>
            <person name="Salamov A."/>
            <person name="McFadden G.I."/>
            <person name="Lane C.E."/>
            <person name="Keeling P.J."/>
            <person name="Gray M.W."/>
            <person name="Grigoriev I.V."/>
            <person name="Archibald J.M."/>
        </authorList>
    </citation>
    <scope>NUCLEOTIDE SEQUENCE</scope>
    <source>
        <strain evidence="15">CCMP2712</strain>
    </source>
</reference>
<evidence type="ECO:0000259" key="12">
    <source>
        <dbReference type="PROSITE" id="PS50106"/>
    </source>
</evidence>
<dbReference type="FunFam" id="3.40.50.620:FF:000020">
    <property type="entry name" value="Valine--tRNA ligase, mitochondrial"/>
    <property type="match status" value="1"/>
</dbReference>
<organism evidence="13">
    <name type="scientific">Guillardia theta (strain CCMP2712)</name>
    <name type="common">Cryptophyte</name>
    <dbReference type="NCBI Taxonomy" id="905079"/>
    <lineage>
        <taxon>Eukaryota</taxon>
        <taxon>Cryptophyceae</taxon>
        <taxon>Pyrenomonadales</taxon>
        <taxon>Geminigeraceae</taxon>
        <taxon>Guillardia</taxon>
    </lineage>
</organism>
<feature type="compositionally biased region" description="Basic and acidic residues" evidence="11">
    <location>
        <begin position="253"/>
        <end position="279"/>
    </location>
</feature>
<proteinExistence type="inferred from homology"/>
<dbReference type="OMA" id="NSELCIC"/>
<evidence type="ECO:0000313" key="13">
    <source>
        <dbReference type="EMBL" id="EKX34791.1"/>
    </source>
</evidence>
<accession>L1IEX5</accession>
<dbReference type="PRINTS" id="PR00986">
    <property type="entry name" value="TRNASYNTHVAL"/>
</dbReference>
<dbReference type="InterPro" id="IPR036034">
    <property type="entry name" value="PDZ_sf"/>
</dbReference>
<dbReference type="PANTHER" id="PTHR11946:SF109">
    <property type="entry name" value="VALINE--TRNA LIGASE"/>
    <property type="match status" value="1"/>
</dbReference>
<dbReference type="FunFam" id="3.90.740.10:FF:000005">
    <property type="entry name" value="Valine--tRNA ligase, mitochondrial"/>
    <property type="match status" value="1"/>
</dbReference>
<dbReference type="GO" id="GO:0005829">
    <property type="term" value="C:cytosol"/>
    <property type="evidence" value="ECO:0007669"/>
    <property type="project" value="TreeGrafter"/>
</dbReference>
<dbReference type="OrthoDB" id="629407at2759"/>
<dbReference type="InterPro" id="IPR002300">
    <property type="entry name" value="aa-tRNA-synth_Ia"/>
</dbReference>
<dbReference type="HOGENOM" id="CLU_358426_0_0_1"/>
<dbReference type="PROSITE" id="PS50106">
    <property type="entry name" value="PDZ"/>
    <property type="match status" value="1"/>
</dbReference>
<dbReference type="EnsemblProtists" id="EKX34791">
    <property type="protein sequence ID" value="EKX34791"/>
    <property type="gene ID" value="GUITHDRAFT_166133"/>
</dbReference>
<keyword evidence="6 10" id="KW-0648">Protein biosynthesis</keyword>
<dbReference type="Pfam" id="PF00595">
    <property type="entry name" value="PDZ"/>
    <property type="match status" value="1"/>
</dbReference>
<dbReference type="SUPFAM" id="SSF52374">
    <property type="entry name" value="Nucleotidylyl transferase"/>
    <property type="match status" value="1"/>
</dbReference>
<dbReference type="GO" id="GO:0002161">
    <property type="term" value="F:aminoacyl-tRNA deacylase activity"/>
    <property type="evidence" value="ECO:0007669"/>
    <property type="project" value="InterPro"/>
</dbReference>
<dbReference type="RefSeq" id="XP_005821771.1">
    <property type="nucleotide sequence ID" value="XM_005821714.1"/>
</dbReference>
<keyword evidence="5 10" id="KW-0067">ATP-binding</keyword>
<dbReference type="InterPro" id="IPR009008">
    <property type="entry name" value="Val/Leu/Ile-tRNA-synth_edit"/>
</dbReference>
<reference evidence="13 15" key="1">
    <citation type="journal article" date="2012" name="Nature">
        <title>Algal genomes reveal evolutionary mosaicism and the fate of nucleomorphs.</title>
        <authorList>
            <consortium name="DOE Joint Genome Institute"/>
            <person name="Curtis B.A."/>
            <person name="Tanifuji G."/>
            <person name="Burki F."/>
            <person name="Gruber A."/>
            <person name="Irimia M."/>
            <person name="Maruyama S."/>
            <person name="Arias M.C."/>
            <person name="Ball S.G."/>
            <person name="Gile G.H."/>
            <person name="Hirakawa Y."/>
            <person name="Hopkins J.F."/>
            <person name="Kuo A."/>
            <person name="Rensing S.A."/>
            <person name="Schmutz J."/>
            <person name="Symeonidi A."/>
            <person name="Elias M."/>
            <person name="Eveleigh R.J."/>
            <person name="Herman E.K."/>
            <person name="Klute M.J."/>
            <person name="Nakayama T."/>
            <person name="Obornik M."/>
            <person name="Reyes-Prieto A."/>
            <person name="Armbrust E.V."/>
            <person name="Aves S.J."/>
            <person name="Beiko R.G."/>
            <person name="Coutinho P."/>
            <person name="Dacks J.B."/>
            <person name="Durnford D.G."/>
            <person name="Fast N.M."/>
            <person name="Green B.R."/>
            <person name="Grisdale C.J."/>
            <person name="Hempel F."/>
            <person name="Henrissat B."/>
            <person name="Hoppner M.P."/>
            <person name="Ishida K."/>
            <person name="Kim E."/>
            <person name="Koreny L."/>
            <person name="Kroth P.G."/>
            <person name="Liu Y."/>
            <person name="Malik S.B."/>
            <person name="Maier U.G."/>
            <person name="McRose D."/>
            <person name="Mock T."/>
            <person name="Neilson J.A."/>
            <person name="Onodera N.T."/>
            <person name="Poole A.M."/>
            <person name="Pritham E.J."/>
            <person name="Richards T.A."/>
            <person name="Rocap G."/>
            <person name="Roy S.W."/>
            <person name="Sarai C."/>
            <person name="Schaack S."/>
            <person name="Shirato S."/>
            <person name="Slamovits C.H."/>
            <person name="Spencer D.F."/>
            <person name="Suzuki S."/>
            <person name="Worden A.Z."/>
            <person name="Zauner S."/>
            <person name="Barry K."/>
            <person name="Bell C."/>
            <person name="Bharti A.K."/>
            <person name="Crow J.A."/>
            <person name="Grimwood J."/>
            <person name="Kramer R."/>
            <person name="Lindquist E."/>
            <person name="Lucas S."/>
            <person name="Salamov A."/>
            <person name="McFadden G.I."/>
            <person name="Lane C.E."/>
            <person name="Keeling P.J."/>
            <person name="Gray M.W."/>
            <person name="Grigoriev I.V."/>
            <person name="Archibald J.M."/>
        </authorList>
    </citation>
    <scope>NUCLEOTIDE SEQUENCE</scope>
    <source>
        <strain evidence="13 15">CCMP2712</strain>
    </source>
</reference>
<evidence type="ECO:0000256" key="5">
    <source>
        <dbReference type="ARBA" id="ARBA00022840"/>
    </source>
</evidence>
<dbReference type="SUPFAM" id="SSF50677">
    <property type="entry name" value="ValRS/IleRS/LeuRS editing domain"/>
    <property type="match status" value="1"/>
</dbReference>
<dbReference type="STRING" id="905079.L1IEX5"/>
<protein>
    <recommendedName>
        <fullName evidence="2">valine--tRNA ligase</fullName>
        <ecNumber evidence="2">6.1.1.9</ecNumber>
    </recommendedName>
    <alternativeName>
        <fullName evidence="8">Valyl-tRNA synthetase</fullName>
    </alternativeName>
</protein>